<reference evidence="2" key="1">
    <citation type="submission" date="2018-05" db="EMBL/GenBank/DDBJ databases">
        <authorList>
            <person name="Lanie J.A."/>
            <person name="Ng W.-L."/>
            <person name="Kazmierczak K.M."/>
            <person name="Andrzejewski T.M."/>
            <person name="Davidsen T.M."/>
            <person name="Wayne K.J."/>
            <person name="Tettelin H."/>
            <person name="Glass J.I."/>
            <person name="Rusch D."/>
            <person name="Podicherti R."/>
            <person name="Tsui H.-C.T."/>
            <person name="Winkler M.E."/>
        </authorList>
    </citation>
    <scope>NUCLEOTIDE SEQUENCE</scope>
</reference>
<dbReference type="Gene3D" id="1.20.1260.10">
    <property type="match status" value="1"/>
</dbReference>
<dbReference type="CDD" id="cd01045">
    <property type="entry name" value="Ferritin_like_AB"/>
    <property type="match status" value="1"/>
</dbReference>
<feature type="domain" description="Rubrerythrin diiron-binding" evidence="1">
    <location>
        <begin position="15"/>
        <end position="156"/>
    </location>
</feature>
<dbReference type="PANTHER" id="PTHR33531:SF7">
    <property type="entry name" value="HYPOTHETICAL MEMBRANE PROTEIN, CONSERVED"/>
    <property type="match status" value="1"/>
</dbReference>
<dbReference type="EMBL" id="UINC01172834">
    <property type="protein sequence ID" value="SVD78116.1"/>
    <property type="molecule type" value="Genomic_DNA"/>
</dbReference>
<dbReference type="GO" id="GO:0046872">
    <property type="term" value="F:metal ion binding"/>
    <property type="evidence" value="ECO:0007669"/>
    <property type="project" value="InterPro"/>
</dbReference>
<dbReference type="AlphaFoldDB" id="A0A382Y484"/>
<dbReference type="InterPro" id="IPR003251">
    <property type="entry name" value="Rr_diiron-bd_dom"/>
</dbReference>
<dbReference type="PANTHER" id="PTHR33531">
    <property type="entry name" value="RUBRERYTHRIN SUBFAMILY"/>
    <property type="match status" value="1"/>
</dbReference>
<dbReference type="GO" id="GO:0016491">
    <property type="term" value="F:oxidoreductase activity"/>
    <property type="evidence" value="ECO:0007669"/>
    <property type="project" value="InterPro"/>
</dbReference>
<evidence type="ECO:0000313" key="2">
    <source>
        <dbReference type="EMBL" id="SVD78116.1"/>
    </source>
</evidence>
<dbReference type="Pfam" id="PF02915">
    <property type="entry name" value="Rubrerythrin"/>
    <property type="match status" value="1"/>
</dbReference>
<gene>
    <name evidence="2" type="ORF">METZ01_LOCUS430970</name>
</gene>
<evidence type="ECO:0000259" key="1">
    <source>
        <dbReference type="Pfam" id="PF02915"/>
    </source>
</evidence>
<proteinExistence type="predicted"/>
<dbReference type="SUPFAM" id="SSF47240">
    <property type="entry name" value="Ferritin-like"/>
    <property type="match status" value="1"/>
</dbReference>
<protein>
    <recommendedName>
        <fullName evidence="1">Rubrerythrin diiron-binding domain-containing protein</fullName>
    </recommendedName>
</protein>
<dbReference type="InterPro" id="IPR009078">
    <property type="entry name" value="Ferritin-like_SF"/>
</dbReference>
<sequence>MAEPKTALNSFQCIDALEVSLTIEKQGLIFYDKATKTASDPRVRAIFSRLADEEKEHIQSLQNKARFLQPVLAKKSFSRASKVENFIKNELEGKVFPDSGEVKSDLEALNIGIEAEQRSIELLSRLIDDEKKMDVRAIFSHLLAEERKHLLMLEELKQTLKKG</sequence>
<accession>A0A382Y484</accession>
<organism evidence="2">
    <name type="scientific">marine metagenome</name>
    <dbReference type="NCBI Taxonomy" id="408172"/>
    <lineage>
        <taxon>unclassified sequences</taxon>
        <taxon>metagenomes</taxon>
        <taxon>ecological metagenomes</taxon>
    </lineage>
</organism>
<name>A0A382Y484_9ZZZZ</name>
<dbReference type="InterPro" id="IPR012347">
    <property type="entry name" value="Ferritin-like"/>
</dbReference>